<evidence type="ECO:0000313" key="2">
    <source>
        <dbReference type="EMBL" id="AAF12943.1"/>
    </source>
</evidence>
<organism evidence="2">
    <name type="scientific">Cyanidium caldarium</name>
    <name type="common">Red alga</name>
    <dbReference type="NCBI Taxonomy" id="2771"/>
    <lineage>
        <taxon>Eukaryota</taxon>
        <taxon>Rhodophyta</taxon>
        <taxon>Bangiophyceae</taxon>
        <taxon>Cyanidiales</taxon>
        <taxon>Cyanidiaceae</taxon>
        <taxon>Cyanidium</taxon>
    </lineage>
</organism>
<keyword evidence="2" id="KW-0934">Plastid</keyword>
<dbReference type="SUPFAM" id="SSF48452">
    <property type="entry name" value="TPR-like"/>
    <property type="match status" value="1"/>
</dbReference>
<reference evidence="2" key="1">
    <citation type="submission" date="1999-11" db="EMBL/GenBank/DDBJ databases">
        <authorList>
            <person name="Gloeckner G."/>
            <person name="Rosenthal A."/>
            <person name="Valentin K."/>
        </authorList>
    </citation>
    <scope>NUCLEOTIDE SEQUENCE</scope>
    <source>
        <strain evidence="2">RK1</strain>
    </source>
</reference>
<keyword evidence="2" id="KW-0150">Chloroplast</keyword>
<dbReference type="InterPro" id="IPR011990">
    <property type="entry name" value="TPR-like_helical_dom_sf"/>
</dbReference>
<dbReference type="InterPro" id="IPR019734">
    <property type="entry name" value="TPR_rpt"/>
</dbReference>
<dbReference type="SMART" id="SM00028">
    <property type="entry name" value="TPR"/>
    <property type="match status" value="2"/>
</dbReference>
<accession>Q9TLW7</accession>
<dbReference type="RefSeq" id="NP_045151.1">
    <property type="nucleotide sequence ID" value="NC_001840.1"/>
</dbReference>
<keyword evidence="1" id="KW-0802">TPR repeat</keyword>
<sequence>MVLAKVYLYQSKFEKAAPKFEKISKKYQNELTKELQSQIFNSLGMCYFNLNDLELSTHYYLKSIEINNNCTATLNNLARIYEKKKLFCEAKNIYLRVLAINPKNYIARKNLTRLNSRDSRI</sequence>
<dbReference type="Pfam" id="PF13181">
    <property type="entry name" value="TPR_8"/>
    <property type="match status" value="2"/>
</dbReference>
<protein>
    <submittedName>
        <fullName evidence="2">Uncharacterized protein</fullName>
    </submittedName>
</protein>
<proteinExistence type="predicted"/>
<gene>
    <name evidence="2" type="primary">ycf37</name>
</gene>
<reference evidence="2" key="2">
    <citation type="journal article" date="2000" name="J. Mol. Evol.">
        <title>The structure and gene repertoire of an ancient red algal plastid genome.</title>
        <authorList>
            <person name="Glockner G."/>
            <person name="Rosenthal A."/>
            <person name="Valentin K."/>
        </authorList>
    </citation>
    <scope>NUCLEOTIDE SEQUENCE</scope>
    <source>
        <strain evidence="2">RK1</strain>
    </source>
</reference>
<dbReference type="GeneID" id="800228"/>
<dbReference type="PROSITE" id="PS50005">
    <property type="entry name" value="TPR"/>
    <property type="match status" value="2"/>
</dbReference>
<dbReference type="AlphaFoldDB" id="Q9TLW7"/>
<geneLocation type="chloroplast" evidence="2"/>
<feature type="repeat" description="TPR" evidence="1">
    <location>
        <begin position="71"/>
        <end position="104"/>
    </location>
</feature>
<dbReference type="Gene3D" id="1.25.40.10">
    <property type="entry name" value="Tetratricopeptide repeat domain"/>
    <property type="match status" value="1"/>
</dbReference>
<feature type="repeat" description="TPR" evidence="1">
    <location>
        <begin position="37"/>
        <end position="70"/>
    </location>
</feature>
<evidence type="ECO:0000256" key="1">
    <source>
        <dbReference type="PROSITE-ProRule" id="PRU00339"/>
    </source>
</evidence>
<dbReference type="EMBL" id="AF022186">
    <property type="protein sequence ID" value="AAF12943.1"/>
    <property type="molecule type" value="Genomic_DNA"/>
</dbReference>
<name>Q9TLW7_CYACA</name>